<organism evidence="1 2">
    <name type="scientific">Streptococcus henryi</name>
    <dbReference type="NCBI Taxonomy" id="439219"/>
    <lineage>
        <taxon>Bacteria</taxon>
        <taxon>Bacillati</taxon>
        <taxon>Bacillota</taxon>
        <taxon>Bacilli</taxon>
        <taxon>Lactobacillales</taxon>
        <taxon>Streptococcaceae</taxon>
        <taxon>Streptococcus</taxon>
    </lineage>
</organism>
<evidence type="ECO:0000313" key="1">
    <source>
        <dbReference type="EMBL" id="SDB12801.1"/>
    </source>
</evidence>
<dbReference type="Proteomes" id="UP000182508">
    <property type="component" value="Unassembled WGS sequence"/>
</dbReference>
<dbReference type="EMBL" id="FMXP01000007">
    <property type="protein sequence ID" value="SDB12801.1"/>
    <property type="molecule type" value="Genomic_DNA"/>
</dbReference>
<name>A0A1G6AWQ2_9STRE</name>
<keyword evidence="2" id="KW-1185">Reference proteome</keyword>
<evidence type="ECO:0000313" key="2">
    <source>
        <dbReference type="Proteomes" id="UP000182508"/>
    </source>
</evidence>
<dbReference type="RefSeq" id="WP_176752520.1">
    <property type="nucleotide sequence ID" value="NZ_FMXP01000007.1"/>
</dbReference>
<proteinExistence type="predicted"/>
<protein>
    <submittedName>
        <fullName evidence="1">Uncharacterized protein</fullName>
    </submittedName>
</protein>
<accession>A0A1G6AWQ2</accession>
<gene>
    <name evidence="1" type="ORF">SAMN02910293_00659</name>
</gene>
<dbReference type="STRING" id="439219.SAMN02910293_00659"/>
<sequence>MKELSLEEKLEIVESMSGILAGLPEVTKKSIRRDRLDKYDLTENPVSAV</sequence>
<reference evidence="1 2" key="1">
    <citation type="submission" date="2016-10" db="EMBL/GenBank/DDBJ databases">
        <authorList>
            <person name="de Groot N.N."/>
        </authorList>
    </citation>
    <scope>NUCLEOTIDE SEQUENCE [LARGE SCALE GENOMIC DNA]</scope>
    <source>
        <strain evidence="1 2">A-4</strain>
    </source>
</reference>
<dbReference type="AlphaFoldDB" id="A0A1G6AWQ2"/>